<dbReference type="EMBL" id="JACHIP010000003">
    <property type="protein sequence ID" value="MBB5058121.1"/>
    <property type="molecule type" value="Genomic_DNA"/>
</dbReference>
<proteinExistence type="predicted"/>
<dbReference type="RefSeq" id="WP_184217390.1">
    <property type="nucleotide sequence ID" value="NZ_JACHIP010000003.1"/>
</dbReference>
<dbReference type="AlphaFoldDB" id="A0A7W7ZEY5"/>
<keyword evidence="2" id="KW-1185">Reference proteome</keyword>
<name>A0A7W7ZEY5_9BACT</name>
<evidence type="ECO:0000313" key="1">
    <source>
        <dbReference type="EMBL" id="MBB5058121.1"/>
    </source>
</evidence>
<sequence>MSASELLVIQMEFVVKNGEQPLSVILRRPMTSEPHKVVQLCLHEARVLGGIWDLSGKVFYPWHEVNQMTWRPDAATAEDWGHLGFRAAMKHLELTGGAISEDPYRIPEDERIKS</sequence>
<protein>
    <submittedName>
        <fullName evidence="1">Uncharacterized protein</fullName>
    </submittedName>
</protein>
<organism evidence="1 2">
    <name type="scientific">Granulicella aggregans</name>
    <dbReference type="NCBI Taxonomy" id="474949"/>
    <lineage>
        <taxon>Bacteria</taxon>
        <taxon>Pseudomonadati</taxon>
        <taxon>Acidobacteriota</taxon>
        <taxon>Terriglobia</taxon>
        <taxon>Terriglobales</taxon>
        <taxon>Acidobacteriaceae</taxon>
        <taxon>Granulicella</taxon>
    </lineage>
</organism>
<evidence type="ECO:0000313" key="2">
    <source>
        <dbReference type="Proteomes" id="UP000540989"/>
    </source>
</evidence>
<dbReference type="Proteomes" id="UP000540989">
    <property type="component" value="Unassembled WGS sequence"/>
</dbReference>
<accession>A0A7W7ZEY5</accession>
<reference evidence="1 2" key="1">
    <citation type="submission" date="2020-08" db="EMBL/GenBank/DDBJ databases">
        <title>Genomic Encyclopedia of Type Strains, Phase IV (KMG-V): Genome sequencing to study the core and pangenomes of soil and plant-associated prokaryotes.</title>
        <authorList>
            <person name="Whitman W."/>
        </authorList>
    </citation>
    <scope>NUCLEOTIDE SEQUENCE [LARGE SCALE GENOMIC DNA]</scope>
    <source>
        <strain evidence="1 2">M8UP14</strain>
    </source>
</reference>
<gene>
    <name evidence="1" type="ORF">HDF16_002827</name>
</gene>
<comment type="caution">
    <text evidence="1">The sequence shown here is derived from an EMBL/GenBank/DDBJ whole genome shotgun (WGS) entry which is preliminary data.</text>
</comment>